<dbReference type="Proteomes" id="UP000198561">
    <property type="component" value="Unassembled WGS sequence"/>
</dbReference>
<evidence type="ECO:0000256" key="1">
    <source>
        <dbReference type="SAM" id="Phobius"/>
    </source>
</evidence>
<evidence type="ECO:0000313" key="2">
    <source>
        <dbReference type="EMBL" id="SEH37626.1"/>
    </source>
</evidence>
<organism evidence="2 3">
    <name type="scientific">Chryseobacterium culicis</name>
    <dbReference type="NCBI Taxonomy" id="680127"/>
    <lineage>
        <taxon>Bacteria</taxon>
        <taxon>Pseudomonadati</taxon>
        <taxon>Bacteroidota</taxon>
        <taxon>Flavobacteriia</taxon>
        <taxon>Flavobacteriales</taxon>
        <taxon>Weeksellaceae</taxon>
        <taxon>Chryseobacterium group</taxon>
        <taxon>Chryseobacterium</taxon>
    </lineage>
</organism>
<feature type="transmembrane region" description="Helical" evidence="1">
    <location>
        <begin position="6"/>
        <end position="25"/>
    </location>
</feature>
<accession>A0A1H6HQ55</accession>
<reference evidence="2 3" key="1">
    <citation type="submission" date="2016-10" db="EMBL/GenBank/DDBJ databases">
        <authorList>
            <person name="de Groot N.N."/>
        </authorList>
    </citation>
    <scope>NUCLEOTIDE SEQUENCE [LARGE SCALE GENOMIC DNA]</scope>
    <source>
        <strain evidence="2 3">DSM 23031</strain>
    </source>
</reference>
<dbReference type="STRING" id="680127.SAMN05421593_3458"/>
<keyword evidence="1" id="KW-0812">Transmembrane</keyword>
<sequence>MKNEIFIFKLGYTIYYSTSLFLFAAQHKPENLYYLYRKAFR</sequence>
<proteinExistence type="predicted"/>
<evidence type="ECO:0000313" key="3">
    <source>
        <dbReference type="Proteomes" id="UP000198561"/>
    </source>
</evidence>
<protein>
    <submittedName>
        <fullName evidence="2">Uncharacterized protein</fullName>
    </submittedName>
</protein>
<gene>
    <name evidence="2" type="ORF">SAMN05421593_3458</name>
</gene>
<name>A0A1H6HQ55_CHRCI</name>
<dbReference type="EMBL" id="FNWQ01000004">
    <property type="protein sequence ID" value="SEH37626.1"/>
    <property type="molecule type" value="Genomic_DNA"/>
</dbReference>
<keyword evidence="1" id="KW-1133">Transmembrane helix</keyword>
<dbReference type="AlphaFoldDB" id="A0A1H6HQ55"/>
<keyword evidence="1" id="KW-0472">Membrane</keyword>